<sequence>MFLQDPPAMDVTLEGIDPVTLRAVLLACVTLLFSLHLWRWLGGQPSVPGPPGPLAWPLIGNAAEMGKLPHLYLTRMAHKYGNVFQIKLGSRTVVVLNGDSIKQALVKQGTDFAGRPDFASFKYIFDGDSLAFGPFTDWWKVHRRVAQSTVRTFSTGNADTKKTFEHHVLCEFRELLQLFVGKTEQQRFFQPMTYLVVSTANIMSAVCFGKRYAYEDEEFLQVVGRNDQFTQTVGAGSIVDVMPWLQYFPNPIRTIFDNFKKLNLEFGQFIRDKVIEHRKTIQSSTTRDMTDALIVALDKLGDKSELTGGKDYVSPTMGDIFGASQDTLSTALQWIVLILVKYPEMQLRIQQEVDKVVDRTRLPSIEDQLQLPYIMAFVYEVMRFTSFVPLTIPHSTVTDTSIMGYTIPKNTVIFINQWSINHDPALWSHPETFDPQRFLDQNGALNKDLTSSVLIFSLGKRRCIGEELSKMQLFLFTALIAHQCHISPDPARPPKLDYTYGLTLKPCAFSIAVALRGHDMSLLDEATRSSAEEVKGEPSSDSQTKN</sequence>
<dbReference type="GO" id="GO:0005789">
    <property type="term" value="C:endoplasmic reticulum membrane"/>
    <property type="evidence" value="ECO:0007669"/>
    <property type="project" value="UniProtKB-SubCell"/>
</dbReference>
<evidence type="ECO:0000256" key="8">
    <source>
        <dbReference type="ARBA" id="ARBA00047827"/>
    </source>
</evidence>
<dbReference type="Gene3D" id="1.10.630.10">
    <property type="entry name" value="Cytochrome P450"/>
    <property type="match status" value="1"/>
</dbReference>
<dbReference type="PRINTS" id="PR01683">
    <property type="entry name" value="EP450ICYP1A"/>
</dbReference>
<evidence type="ECO:0000256" key="12">
    <source>
        <dbReference type="SAM" id="MobiDB-lite"/>
    </source>
</evidence>
<keyword evidence="11" id="KW-0256">Endoplasmic reticulum</keyword>
<evidence type="ECO:0000256" key="4">
    <source>
        <dbReference type="ARBA" id="ARBA00022723"/>
    </source>
</evidence>
<dbReference type="CDD" id="cd20675">
    <property type="entry name" value="CYP1B1-like"/>
    <property type="match status" value="1"/>
</dbReference>
<evidence type="ECO:0000256" key="9">
    <source>
        <dbReference type="PIRSR" id="PIRSR602401-1"/>
    </source>
</evidence>
<dbReference type="InterPro" id="IPR036396">
    <property type="entry name" value="Cyt_P450_sf"/>
</dbReference>
<dbReference type="PRINTS" id="PR00385">
    <property type="entry name" value="P450"/>
</dbReference>
<keyword evidence="7 10" id="KW-0503">Monooxygenase</keyword>
<reference evidence="13" key="1">
    <citation type="journal article" date="2000" name="Gene">
        <title>A cytochrome P4501B gene from a fish, Pleuronectes platessa.</title>
        <authorList>
            <person name="Leaver M.J."/>
            <person name="George S.G."/>
        </authorList>
    </citation>
    <scope>NUCLEOTIDE SEQUENCE</scope>
</reference>
<dbReference type="SUPFAM" id="SSF48264">
    <property type="entry name" value="Cytochrome P450"/>
    <property type="match status" value="1"/>
</dbReference>
<dbReference type="GO" id="GO:0005506">
    <property type="term" value="F:iron ion binding"/>
    <property type="evidence" value="ECO:0007669"/>
    <property type="project" value="UniProtKB-UniRule"/>
</dbReference>
<keyword evidence="6 9" id="KW-0408">Iron</keyword>
<name>Q9W713_PLEPL</name>
<gene>
    <name evidence="13" type="primary">CYP1B</name>
</gene>
<evidence type="ECO:0000256" key="5">
    <source>
        <dbReference type="ARBA" id="ARBA00023002"/>
    </source>
</evidence>
<dbReference type="InterPro" id="IPR001128">
    <property type="entry name" value="Cyt_P450"/>
</dbReference>
<feature type="binding site" description="axial binding residue" evidence="9">
    <location>
        <position position="463"/>
    </location>
    <ligand>
        <name>heme</name>
        <dbReference type="ChEBI" id="CHEBI:30413"/>
    </ligand>
    <ligandPart>
        <name>Fe</name>
        <dbReference type="ChEBI" id="CHEBI:18248"/>
    </ligandPart>
</feature>
<dbReference type="PANTHER" id="PTHR24289:SF16">
    <property type="entry name" value="CYTOCHROME P450 1B1"/>
    <property type="match status" value="1"/>
</dbReference>
<dbReference type="EC" id="1.14.14.1" evidence="11"/>
<dbReference type="FunFam" id="1.10.630.10:FF:000094">
    <property type="entry name" value="cytochrome P450 2J6-like"/>
    <property type="match status" value="1"/>
</dbReference>
<proteinExistence type="inferred from homology"/>
<evidence type="ECO:0000256" key="2">
    <source>
        <dbReference type="ARBA" id="ARBA00010617"/>
    </source>
</evidence>
<dbReference type="InterPro" id="IPR008066">
    <property type="entry name" value="Cyt_P450_E_grp-I_CYP1"/>
</dbReference>
<dbReference type="PROSITE" id="PS00086">
    <property type="entry name" value="CYTOCHROME_P450"/>
    <property type="match status" value="1"/>
</dbReference>
<feature type="region of interest" description="Disordered" evidence="12">
    <location>
        <begin position="526"/>
        <end position="546"/>
    </location>
</feature>
<evidence type="ECO:0000256" key="3">
    <source>
        <dbReference type="ARBA" id="ARBA00022617"/>
    </source>
</evidence>
<dbReference type="GO" id="GO:0042446">
    <property type="term" value="P:hormone biosynthetic process"/>
    <property type="evidence" value="ECO:0007669"/>
    <property type="project" value="TreeGrafter"/>
</dbReference>
<keyword evidence="4 9" id="KW-0479">Metal-binding</keyword>
<comment type="function">
    <text evidence="11">Cytochromes P450 are a group of heme-thiolate monooxygenases. They oxidize a variety of structurally unrelated compounds, including steroids, fatty acids, and xenobiotics.</text>
</comment>
<evidence type="ECO:0000256" key="1">
    <source>
        <dbReference type="ARBA" id="ARBA00004308"/>
    </source>
</evidence>
<protein>
    <recommendedName>
        <fullName evidence="11">Cytochrome P450 1A</fullName>
        <ecNumber evidence="11">1.14.14.1</ecNumber>
    </recommendedName>
</protein>
<comment type="catalytic activity">
    <reaction evidence="8">
        <text>an organic molecule + reduced [NADPH--hemoprotein reductase] + O2 = an alcohol + oxidized [NADPH--hemoprotein reductase] + H2O + H(+)</text>
        <dbReference type="Rhea" id="RHEA:17149"/>
        <dbReference type="Rhea" id="RHEA-COMP:11964"/>
        <dbReference type="Rhea" id="RHEA-COMP:11965"/>
        <dbReference type="ChEBI" id="CHEBI:15377"/>
        <dbReference type="ChEBI" id="CHEBI:15378"/>
        <dbReference type="ChEBI" id="CHEBI:15379"/>
        <dbReference type="ChEBI" id="CHEBI:30879"/>
        <dbReference type="ChEBI" id="CHEBI:57618"/>
        <dbReference type="ChEBI" id="CHEBI:58210"/>
        <dbReference type="ChEBI" id="CHEBI:142491"/>
        <dbReference type="EC" id="1.14.14.1"/>
    </reaction>
</comment>
<evidence type="ECO:0000256" key="10">
    <source>
        <dbReference type="RuleBase" id="RU000461"/>
    </source>
</evidence>
<dbReference type="GO" id="GO:0020037">
    <property type="term" value="F:heme binding"/>
    <property type="evidence" value="ECO:0007669"/>
    <property type="project" value="UniProtKB-UniRule"/>
</dbReference>
<comment type="subcellular location">
    <subcellularLocation>
        <location evidence="1">Endomembrane system</location>
    </subcellularLocation>
    <subcellularLocation>
        <location evidence="11">Endoplasmic reticulum membrane</location>
        <topology evidence="11">Peripheral membrane protein</topology>
    </subcellularLocation>
    <subcellularLocation>
        <location evidence="11">Microsome membrane</location>
        <topology evidence="11">Peripheral membrane protein</topology>
    </subcellularLocation>
</comment>
<keyword evidence="11" id="KW-0492">Microsome</keyword>
<evidence type="ECO:0000256" key="11">
    <source>
        <dbReference type="RuleBase" id="RU368045"/>
    </source>
</evidence>
<dbReference type="PANTHER" id="PTHR24289">
    <property type="entry name" value="STEROID 17-ALPHA-HYDROXYLASE/17,20 LYASE"/>
    <property type="match status" value="1"/>
</dbReference>
<accession>Q9W713</accession>
<feature type="compositionally biased region" description="Basic and acidic residues" evidence="12">
    <location>
        <begin position="526"/>
        <end position="538"/>
    </location>
</feature>
<comment type="similarity">
    <text evidence="2 10">Belongs to the cytochrome P450 family.</text>
</comment>
<dbReference type="InterPro" id="IPR017972">
    <property type="entry name" value="Cyt_P450_CS"/>
</dbReference>
<evidence type="ECO:0000256" key="7">
    <source>
        <dbReference type="ARBA" id="ARBA00023033"/>
    </source>
</evidence>
<organism evidence="13">
    <name type="scientific">Pleuronectes platessa</name>
    <name type="common">European plaice</name>
    <dbReference type="NCBI Taxonomy" id="8262"/>
    <lineage>
        <taxon>Eukaryota</taxon>
        <taxon>Metazoa</taxon>
        <taxon>Chordata</taxon>
        <taxon>Craniata</taxon>
        <taxon>Vertebrata</taxon>
        <taxon>Euteleostomi</taxon>
        <taxon>Actinopterygii</taxon>
        <taxon>Neopterygii</taxon>
        <taxon>Teleostei</taxon>
        <taxon>Neoteleostei</taxon>
        <taxon>Acanthomorphata</taxon>
        <taxon>Carangaria</taxon>
        <taxon>Pleuronectiformes</taxon>
        <taxon>Pleuronectoidei</taxon>
        <taxon>Pleuronectidae</taxon>
        <taxon>Pleuronectes</taxon>
    </lineage>
</organism>
<dbReference type="EMBL" id="AJ249074">
    <property type="protein sequence ID" value="CAB51367.1"/>
    <property type="molecule type" value="Genomic_DNA"/>
</dbReference>
<dbReference type="GO" id="GO:0042448">
    <property type="term" value="P:progesterone metabolic process"/>
    <property type="evidence" value="ECO:0007669"/>
    <property type="project" value="TreeGrafter"/>
</dbReference>
<evidence type="ECO:0000313" key="13">
    <source>
        <dbReference type="EMBL" id="CAB51367.1"/>
    </source>
</evidence>
<dbReference type="InterPro" id="IPR002401">
    <property type="entry name" value="Cyt_P450_E_grp-I"/>
</dbReference>
<comment type="cofactor">
    <cofactor evidence="9 11">
        <name>heme</name>
        <dbReference type="ChEBI" id="CHEBI:30413"/>
    </cofactor>
</comment>
<dbReference type="GO" id="GO:0004508">
    <property type="term" value="F:steroid 17-alpha-monooxygenase activity"/>
    <property type="evidence" value="ECO:0007669"/>
    <property type="project" value="TreeGrafter"/>
</dbReference>
<keyword evidence="5 10" id="KW-0560">Oxidoreductase</keyword>
<dbReference type="AlphaFoldDB" id="Q9W713"/>
<dbReference type="Pfam" id="PF00067">
    <property type="entry name" value="p450"/>
    <property type="match status" value="1"/>
</dbReference>
<evidence type="ECO:0000256" key="6">
    <source>
        <dbReference type="ARBA" id="ARBA00023004"/>
    </source>
</evidence>
<dbReference type="PRINTS" id="PR00463">
    <property type="entry name" value="EP450I"/>
</dbReference>
<keyword evidence="3 9" id="KW-0349">Heme</keyword>